<feature type="region of interest" description="Disordered" evidence="1">
    <location>
        <begin position="1"/>
        <end position="42"/>
    </location>
</feature>
<dbReference type="OrthoDB" id="10038011at2759"/>
<gene>
    <name evidence="2" type="ORF">FH972_025767</name>
</gene>
<proteinExistence type="predicted"/>
<organism evidence="2 3">
    <name type="scientific">Carpinus fangiana</name>
    <dbReference type="NCBI Taxonomy" id="176857"/>
    <lineage>
        <taxon>Eukaryota</taxon>
        <taxon>Viridiplantae</taxon>
        <taxon>Streptophyta</taxon>
        <taxon>Embryophyta</taxon>
        <taxon>Tracheophyta</taxon>
        <taxon>Spermatophyta</taxon>
        <taxon>Magnoliopsida</taxon>
        <taxon>eudicotyledons</taxon>
        <taxon>Gunneridae</taxon>
        <taxon>Pentapetalae</taxon>
        <taxon>rosids</taxon>
        <taxon>fabids</taxon>
        <taxon>Fagales</taxon>
        <taxon>Betulaceae</taxon>
        <taxon>Carpinus</taxon>
    </lineage>
</organism>
<dbReference type="EMBL" id="VIBQ01000068">
    <property type="protein sequence ID" value="KAB8586112.1"/>
    <property type="molecule type" value="Genomic_DNA"/>
</dbReference>
<dbReference type="Proteomes" id="UP000327013">
    <property type="component" value="Unassembled WGS sequence"/>
</dbReference>
<evidence type="ECO:0000313" key="2">
    <source>
        <dbReference type="EMBL" id="KAB8586112.1"/>
    </source>
</evidence>
<sequence length="69" mass="7625">MGSPPHPPRFSSSFPWSTTSSSAPGGSSERGSSSSSGQERQVFEFEYLDDKVLEDLLESEEEKRKRTQG</sequence>
<feature type="compositionally biased region" description="Low complexity" evidence="1">
    <location>
        <begin position="9"/>
        <end position="37"/>
    </location>
</feature>
<evidence type="ECO:0000313" key="3">
    <source>
        <dbReference type="Proteomes" id="UP000327013"/>
    </source>
</evidence>
<protein>
    <submittedName>
        <fullName evidence="2">Uncharacterized protein</fullName>
    </submittedName>
</protein>
<keyword evidence="3" id="KW-1185">Reference proteome</keyword>
<accession>A0A5N6L2Z1</accession>
<dbReference type="AlphaFoldDB" id="A0A5N6L2Z1"/>
<name>A0A5N6L2Z1_9ROSI</name>
<reference evidence="2 3" key="1">
    <citation type="submission" date="2019-06" db="EMBL/GenBank/DDBJ databases">
        <title>A chromosomal-level reference genome of Carpinus fangiana (Coryloideae, Betulaceae).</title>
        <authorList>
            <person name="Yang X."/>
            <person name="Wang Z."/>
            <person name="Zhang L."/>
            <person name="Hao G."/>
            <person name="Liu J."/>
            <person name="Yang Y."/>
        </authorList>
    </citation>
    <scope>NUCLEOTIDE SEQUENCE [LARGE SCALE GENOMIC DNA]</scope>
    <source>
        <strain evidence="2">Cfa_2016G</strain>
        <tissue evidence="2">Leaf</tissue>
    </source>
</reference>
<comment type="caution">
    <text evidence="2">The sequence shown here is derived from an EMBL/GenBank/DDBJ whole genome shotgun (WGS) entry which is preliminary data.</text>
</comment>
<evidence type="ECO:0000256" key="1">
    <source>
        <dbReference type="SAM" id="MobiDB-lite"/>
    </source>
</evidence>